<accession>A0A875RXC1</accession>
<dbReference type="InterPro" id="IPR043154">
    <property type="entry name" value="Sec-1-like_dom1"/>
</dbReference>
<sequence length="661" mass="74328">MSLMENPQTLRECQIQKLKKMLHLNVGTDVNLVSSSNQEELTWKVLILDRRSSGIVSSVLRVNDLLEYGVTMHTLIDQRRAALPDVPAIYFLQPTAENIAQTIADIENDQYDDFYVNFTSSLSRSLLEDFAKKVAQTGKSYKIKQVYDQYLDFIVTEPNLFSLDMKNVYSEFNDPNTTEDQITSKADQIVSGLFSAILTMGSIPIIRCNRGGPAELISQRLDQRLRDHVINTRQNKGTGAESTSTASSSSHDKLVLVLLDRNVDISSMLAHSWIYQCMVSDVFKLERNTIEIKLSGDDDQSTVRRYDIDPHDFFWNENASLPFPDAVEHVEAELSKYTQEAKEITSKTGYSSIKDIDPTDKTNTQHIQEAIKALPELTQRKNIIDMHMSVLTELIKELDAKNLDSYFEIEQNFNDLRTQKQFLELIKKQSKGDNSRDKLRTYLIIYLKCDDLPKSFCDQCEKTLGDLGVDLAPLKYIKKVKELNKMSAMNTGKSLQTNGTNRNLSSNGGDLLSGLSSKLMGLTTEGSSKITEGFGSLISGIKNLLPEKANMPITNIVESIVMPANANQESINLTDDYLYFDPNATRGTHSRPPKRYSYNEAMVFVVGGGNYLEYSNLQDWCNSLNNSLGAAGSRQKLVTYGSTHICSVNEFLDECAELGKH</sequence>
<proteinExistence type="inferred from homology"/>
<dbReference type="Gene3D" id="3.40.50.2060">
    <property type="match status" value="1"/>
</dbReference>
<name>A0A875RXC1_EENNA</name>
<dbReference type="KEGG" id="bnn:FOA43_000500"/>
<dbReference type="GO" id="GO:0016192">
    <property type="term" value="P:vesicle-mediated transport"/>
    <property type="evidence" value="ECO:0007669"/>
    <property type="project" value="InterPro"/>
</dbReference>
<dbReference type="Gene3D" id="3.90.830.10">
    <property type="entry name" value="Syntaxin Binding Protein 1, Chain A, domain 2"/>
    <property type="match status" value="1"/>
</dbReference>
<dbReference type="InterPro" id="IPR043127">
    <property type="entry name" value="Sec-1-like_dom3a"/>
</dbReference>
<dbReference type="PANTHER" id="PTHR11679">
    <property type="entry name" value="VESICLE PROTEIN SORTING-ASSOCIATED"/>
    <property type="match status" value="1"/>
</dbReference>
<dbReference type="Proteomes" id="UP000662931">
    <property type="component" value="Chromosome 1"/>
</dbReference>
<dbReference type="AlphaFoldDB" id="A0A875RXC1"/>
<dbReference type="PIRSF" id="PIRSF005715">
    <property type="entry name" value="VPS45_Sec1"/>
    <property type="match status" value="1"/>
</dbReference>
<gene>
    <name evidence="2" type="ORF">FOA43_000500</name>
</gene>
<dbReference type="Pfam" id="PF00995">
    <property type="entry name" value="Sec1"/>
    <property type="match status" value="1"/>
</dbReference>
<dbReference type="Gene3D" id="3.40.50.1910">
    <property type="match status" value="1"/>
</dbReference>
<dbReference type="EMBL" id="CP064812">
    <property type="protein sequence ID" value="QPG73193.1"/>
    <property type="molecule type" value="Genomic_DNA"/>
</dbReference>
<evidence type="ECO:0000256" key="1">
    <source>
        <dbReference type="ARBA" id="ARBA00009884"/>
    </source>
</evidence>
<keyword evidence="3" id="KW-1185">Reference proteome</keyword>
<dbReference type="GeneID" id="62193901"/>
<dbReference type="SUPFAM" id="SSF56815">
    <property type="entry name" value="Sec1/munc18-like (SM) proteins"/>
    <property type="match status" value="1"/>
</dbReference>
<organism evidence="2 3">
    <name type="scientific">Eeniella nana</name>
    <name type="common">Yeast</name>
    <name type="synonym">Brettanomyces nanus</name>
    <dbReference type="NCBI Taxonomy" id="13502"/>
    <lineage>
        <taxon>Eukaryota</taxon>
        <taxon>Fungi</taxon>
        <taxon>Dikarya</taxon>
        <taxon>Ascomycota</taxon>
        <taxon>Saccharomycotina</taxon>
        <taxon>Pichiomycetes</taxon>
        <taxon>Pichiales</taxon>
        <taxon>Pichiaceae</taxon>
        <taxon>Brettanomyces</taxon>
    </lineage>
</organism>
<protein>
    <submittedName>
        <fullName evidence="2">Uncharacterized protein</fullName>
    </submittedName>
</protein>
<dbReference type="Gene3D" id="1.25.40.60">
    <property type="match status" value="1"/>
</dbReference>
<dbReference type="OrthoDB" id="10251230at2759"/>
<dbReference type="RefSeq" id="XP_038776758.1">
    <property type="nucleotide sequence ID" value="XM_038920830.1"/>
</dbReference>
<dbReference type="InterPro" id="IPR036045">
    <property type="entry name" value="Sec1-like_sf"/>
</dbReference>
<comment type="similarity">
    <text evidence="1">Belongs to the STXBP/unc-18/SEC1 family.</text>
</comment>
<reference evidence="2" key="1">
    <citation type="submission" date="2020-10" db="EMBL/GenBank/DDBJ databases">
        <authorList>
            <person name="Roach M.J.R."/>
        </authorList>
    </citation>
    <scope>NUCLEOTIDE SEQUENCE</scope>
    <source>
        <strain evidence="2">CBS 1945</strain>
    </source>
</reference>
<dbReference type="InterPro" id="IPR001619">
    <property type="entry name" value="Sec1-like"/>
</dbReference>
<evidence type="ECO:0000313" key="3">
    <source>
        <dbReference type="Proteomes" id="UP000662931"/>
    </source>
</evidence>
<dbReference type="InterPro" id="IPR027482">
    <property type="entry name" value="Sec1-like_dom2"/>
</dbReference>
<evidence type="ECO:0000313" key="2">
    <source>
        <dbReference type="EMBL" id="QPG73193.1"/>
    </source>
</evidence>